<dbReference type="InterPro" id="IPR041916">
    <property type="entry name" value="Anti_sigma_zinc_sf"/>
</dbReference>
<protein>
    <recommendedName>
        <fullName evidence="5">Zinc-finger domain-containing protein</fullName>
    </recommendedName>
</protein>
<keyword evidence="2" id="KW-0472">Membrane</keyword>
<dbReference type="Gene3D" id="1.10.10.1320">
    <property type="entry name" value="Anti-sigma factor, zinc-finger domain"/>
    <property type="match status" value="1"/>
</dbReference>
<accession>A0A6M5YY30</accession>
<feature type="transmembrane region" description="Helical" evidence="2">
    <location>
        <begin position="135"/>
        <end position="159"/>
    </location>
</feature>
<dbReference type="Proteomes" id="UP000503447">
    <property type="component" value="Chromosome"/>
</dbReference>
<keyword evidence="2" id="KW-0812">Transmembrane</keyword>
<dbReference type="AlphaFoldDB" id="A0A6M5YY30"/>
<evidence type="ECO:0000313" key="4">
    <source>
        <dbReference type="Proteomes" id="UP000503447"/>
    </source>
</evidence>
<dbReference type="EMBL" id="CP053452">
    <property type="protein sequence ID" value="QJW98905.1"/>
    <property type="molecule type" value="Genomic_DNA"/>
</dbReference>
<evidence type="ECO:0000256" key="2">
    <source>
        <dbReference type="SAM" id="Phobius"/>
    </source>
</evidence>
<feature type="region of interest" description="Disordered" evidence="1">
    <location>
        <begin position="65"/>
        <end position="103"/>
    </location>
</feature>
<evidence type="ECO:0008006" key="5">
    <source>
        <dbReference type="Google" id="ProtNLM"/>
    </source>
</evidence>
<dbReference type="RefSeq" id="WP_171473976.1">
    <property type="nucleotide sequence ID" value="NZ_CP053452.2"/>
</dbReference>
<reference evidence="4" key="1">
    <citation type="submission" date="2020-05" db="EMBL/GenBank/DDBJ databases">
        <title>Frigoriglobus tundricola gen. nov., sp. nov., a psychrotolerant cellulolytic planctomycete of the family Gemmataceae with two divergent copies of 16S rRNA gene.</title>
        <authorList>
            <person name="Kulichevskaya I.S."/>
            <person name="Ivanova A.A."/>
            <person name="Naumoff D.G."/>
            <person name="Beletsky A.V."/>
            <person name="Rijpstra W.I.C."/>
            <person name="Sinninghe Damste J.S."/>
            <person name="Mardanov A.V."/>
            <person name="Ravin N.V."/>
            <person name="Dedysh S.N."/>
        </authorList>
    </citation>
    <scope>NUCLEOTIDE SEQUENCE [LARGE SCALE GENOMIC DNA]</scope>
    <source>
        <strain evidence="4">PL17</strain>
    </source>
</reference>
<gene>
    <name evidence="3" type="ORF">FTUN_6500</name>
</gene>
<keyword evidence="4" id="KW-1185">Reference proteome</keyword>
<keyword evidence="2" id="KW-1133">Transmembrane helix</keyword>
<sequence length="575" mass="64195">MASDKSAPEDGPPPDPFEAELVAYLDGELDPAAARKVEARLARDGAARARAAALKKSFDMLDYLPRPEPSPTFDPHPGQVAGPETGRVGRRSGRGGPVARGRLRSGSGRRLVRLGAGRARRGRPGETRSDRLRPVLWAGGLVAAVFAFAALGFFVTAAARVPRAPTRDKAPEDAKAEVSPRVVEYLPLYALADDLAFVAGLARTDLFGDDPAVTFDPTLKVPVEVAEKAAARHSDAMTKAFHALPPARQAEIAKLDQDLFASDPKQRDHLLRALEAYAVWLERLPEGERRGVLAAATPGLRLDVIHKVRAQQWRDALPPSVRNKPELVSQWQEDEAAHRERWGFIRRHAAEFAAHRSPWPFDTEPGRKEVVEFARHAFKIPPEKTDPKSDDAKKCRLSWDELAEYRRTLAQAERDGAWAWYGLVVYELAKAHPYLPEAADPKLLITEPKELPEEYVHVLKKKTTWSFRKWPEFPLEIHRETPARKLTSTKLPPLGPARPDEFKEPVRTFVTTVLESKLSTAERDALRQAEGKWPEYPKLVVQFAKRHELSVPGVTLPGPPSRWETNYALRPRSMN</sequence>
<organism evidence="3 4">
    <name type="scientific">Frigoriglobus tundricola</name>
    <dbReference type="NCBI Taxonomy" id="2774151"/>
    <lineage>
        <taxon>Bacteria</taxon>
        <taxon>Pseudomonadati</taxon>
        <taxon>Planctomycetota</taxon>
        <taxon>Planctomycetia</taxon>
        <taxon>Gemmatales</taxon>
        <taxon>Gemmataceae</taxon>
        <taxon>Frigoriglobus</taxon>
    </lineage>
</organism>
<dbReference type="KEGG" id="ftj:FTUN_6500"/>
<evidence type="ECO:0000313" key="3">
    <source>
        <dbReference type="EMBL" id="QJW98905.1"/>
    </source>
</evidence>
<proteinExistence type="predicted"/>
<evidence type="ECO:0000256" key="1">
    <source>
        <dbReference type="SAM" id="MobiDB-lite"/>
    </source>
</evidence>
<name>A0A6M5YY30_9BACT</name>